<reference evidence="2" key="1">
    <citation type="journal article" date="2023" name="GigaByte">
        <title>Genome assembly of the bearded iris, Iris pallida Lam.</title>
        <authorList>
            <person name="Bruccoleri R.E."/>
            <person name="Oakeley E.J."/>
            <person name="Faust A.M.E."/>
            <person name="Altorfer M."/>
            <person name="Dessus-Babus S."/>
            <person name="Burckhardt D."/>
            <person name="Oertli M."/>
            <person name="Naumann U."/>
            <person name="Petersen F."/>
            <person name="Wong J."/>
        </authorList>
    </citation>
    <scope>NUCLEOTIDE SEQUENCE</scope>
    <source>
        <strain evidence="2">GSM-AAB239-AS_SAM_17_03QT</strain>
    </source>
</reference>
<feature type="region of interest" description="Disordered" evidence="1">
    <location>
        <begin position="66"/>
        <end position="87"/>
    </location>
</feature>
<dbReference type="EMBL" id="JANAVB010006199">
    <property type="protein sequence ID" value="KAJ6845421.1"/>
    <property type="molecule type" value="Genomic_DNA"/>
</dbReference>
<feature type="region of interest" description="Disordered" evidence="1">
    <location>
        <begin position="1"/>
        <end position="21"/>
    </location>
</feature>
<evidence type="ECO:0000313" key="2">
    <source>
        <dbReference type="EMBL" id="KAJ6845421.1"/>
    </source>
</evidence>
<reference evidence="2" key="2">
    <citation type="submission" date="2023-04" db="EMBL/GenBank/DDBJ databases">
        <authorList>
            <person name="Bruccoleri R.E."/>
            <person name="Oakeley E.J."/>
            <person name="Faust A.-M."/>
            <person name="Dessus-Babus S."/>
            <person name="Altorfer M."/>
            <person name="Burckhardt D."/>
            <person name="Oertli M."/>
            <person name="Naumann U."/>
            <person name="Petersen F."/>
            <person name="Wong J."/>
        </authorList>
    </citation>
    <scope>NUCLEOTIDE SEQUENCE</scope>
    <source>
        <strain evidence="2">GSM-AAB239-AS_SAM_17_03QT</strain>
        <tissue evidence="2">Leaf</tissue>
    </source>
</reference>
<dbReference type="AlphaFoldDB" id="A0AAX6HXH6"/>
<organism evidence="2 3">
    <name type="scientific">Iris pallida</name>
    <name type="common">Sweet iris</name>
    <dbReference type="NCBI Taxonomy" id="29817"/>
    <lineage>
        <taxon>Eukaryota</taxon>
        <taxon>Viridiplantae</taxon>
        <taxon>Streptophyta</taxon>
        <taxon>Embryophyta</taxon>
        <taxon>Tracheophyta</taxon>
        <taxon>Spermatophyta</taxon>
        <taxon>Magnoliopsida</taxon>
        <taxon>Liliopsida</taxon>
        <taxon>Asparagales</taxon>
        <taxon>Iridaceae</taxon>
        <taxon>Iridoideae</taxon>
        <taxon>Irideae</taxon>
        <taxon>Iris</taxon>
    </lineage>
</organism>
<dbReference type="PANTHER" id="PTHR34539">
    <property type="entry name" value="T6J4.11 PROTEIN"/>
    <property type="match status" value="1"/>
</dbReference>
<dbReference type="PANTHER" id="PTHR34539:SF19">
    <property type="entry name" value="T6J4.11 PROTEIN"/>
    <property type="match status" value="1"/>
</dbReference>
<name>A0AAX6HXH6_IRIPA</name>
<comment type="caution">
    <text evidence="2">The sequence shown here is derived from an EMBL/GenBank/DDBJ whole genome shotgun (WGS) entry which is preliminary data.</text>
</comment>
<evidence type="ECO:0000313" key="3">
    <source>
        <dbReference type="Proteomes" id="UP001140949"/>
    </source>
</evidence>
<keyword evidence="3" id="KW-1185">Reference proteome</keyword>
<feature type="compositionally biased region" description="Acidic residues" evidence="1">
    <location>
        <begin position="10"/>
        <end position="19"/>
    </location>
</feature>
<evidence type="ECO:0000256" key="1">
    <source>
        <dbReference type="SAM" id="MobiDB-lite"/>
    </source>
</evidence>
<proteinExistence type="predicted"/>
<gene>
    <name evidence="2" type="ORF">M6B38_286860</name>
</gene>
<accession>A0AAX6HXH6</accession>
<dbReference type="Proteomes" id="UP001140949">
    <property type="component" value="Unassembled WGS sequence"/>
</dbReference>
<sequence>MDSKKRSRNDDDDGVEESSIDSLDVKRIRADLYEILESEPDRDGSDPDPAVDDLDSVMRSFEEEIATAVPSDTVSVPTPDPYPLQPDLGFLLEASDDELGLPPAESSDCGGLVGAAVAAGDAGEPIWGLEEFHLEFGSDDSVNGADADDNGVLFDGGLFDFDDANCGAPEFSDITWRPEFYV</sequence>
<protein>
    <submittedName>
        <fullName evidence="2">Uncharacterized protein</fullName>
    </submittedName>
</protein>